<dbReference type="AlphaFoldDB" id="A0A7V7TUB1"/>
<dbReference type="InterPro" id="IPR002931">
    <property type="entry name" value="Transglutaminase-like"/>
</dbReference>
<evidence type="ECO:0000313" key="4">
    <source>
        <dbReference type="Proteomes" id="UP000432089"/>
    </source>
</evidence>
<feature type="domain" description="Transglutaminase-like" evidence="2">
    <location>
        <begin position="219"/>
        <end position="272"/>
    </location>
</feature>
<sequence length="347" mass="37864">MLRALLAVFLVVVAGAASGADLNTSALPRQSYVGKPLRIVLGNAADDHEYRVLSKSANGDWNWNATWSSSHVLEVRPEQAGLLFLGIQSRKSGGAEVELNRYLGQVKILDPTAAMDALSRPLDRLTMLDLDSKVSSMASESQWRTGIDTPRKFADVVRALPTDDARLAVATTSKEGIFALNALQFVSGLWHYGNYDNIRTAGCAALNERQSKPQISLNFDDYLNSPIGCCTDYTIVLGSALEAAGIESRVIATGTHIFNEAYFDGRWWTLDANIGIAYDAPWDVVTDGITQVKAFRFSHAGTQAGSQVYSDAVADFRQVMVLVAASGLMYDFTRTAFDEWKKDVASF</sequence>
<evidence type="ECO:0000259" key="2">
    <source>
        <dbReference type="Pfam" id="PF01841"/>
    </source>
</evidence>
<feature type="chain" id="PRO_5030691314" evidence="1">
    <location>
        <begin position="20"/>
        <end position="347"/>
    </location>
</feature>
<evidence type="ECO:0000313" key="3">
    <source>
        <dbReference type="EMBL" id="KAB0675914.1"/>
    </source>
</evidence>
<keyword evidence="1" id="KW-0732">Signal</keyword>
<evidence type="ECO:0000256" key="1">
    <source>
        <dbReference type="SAM" id="SignalP"/>
    </source>
</evidence>
<keyword evidence="4" id="KW-1185">Reference proteome</keyword>
<dbReference type="EMBL" id="VZDO01000028">
    <property type="protein sequence ID" value="KAB0675914.1"/>
    <property type="molecule type" value="Genomic_DNA"/>
</dbReference>
<gene>
    <name evidence="3" type="ORF">F6X38_22550</name>
</gene>
<reference evidence="3 4" key="1">
    <citation type="submission" date="2019-09" db="EMBL/GenBank/DDBJ databases">
        <title>YIM 132180 draft genome.</title>
        <authorList>
            <person name="Zhang K."/>
        </authorList>
    </citation>
    <scope>NUCLEOTIDE SEQUENCE [LARGE SCALE GENOMIC DNA]</scope>
    <source>
        <strain evidence="3 4">YIM 132180</strain>
    </source>
</reference>
<feature type="signal peptide" evidence="1">
    <location>
        <begin position="1"/>
        <end position="19"/>
    </location>
</feature>
<dbReference type="RefSeq" id="WP_150973876.1">
    <property type="nucleotide sequence ID" value="NZ_VZDO01000028.1"/>
</dbReference>
<organism evidence="3 4">
    <name type="scientific">Plantimonas leprariae</name>
    <dbReference type="NCBI Taxonomy" id="2615207"/>
    <lineage>
        <taxon>Bacteria</taxon>
        <taxon>Pseudomonadati</taxon>
        <taxon>Pseudomonadota</taxon>
        <taxon>Alphaproteobacteria</taxon>
        <taxon>Hyphomicrobiales</taxon>
        <taxon>Aurantimonadaceae</taxon>
        <taxon>Plantimonas</taxon>
    </lineage>
</organism>
<proteinExistence type="predicted"/>
<accession>A0A7V7TUB1</accession>
<dbReference type="SUPFAM" id="SSF54001">
    <property type="entry name" value="Cysteine proteinases"/>
    <property type="match status" value="1"/>
</dbReference>
<name>A0A7V7TUB1_9HYPH</name>
<dbReference type="Gene3D" id="3.10.620.30">
    <property type="match status" value="1"/>
</dbReference>
<dbReference type="InterPro" id="IPR038765">
    <property type="entry name" value="Papain-like_cys_pep_sf"/>
</dbReference>
<dbReference type="Pfam" id="PF01841">
    <property type="entry name" value="Transglut_core"/>
    <property type="match status" value="1"/>
</dbReference>
<dbReference type="Proteomes" id="UP000432089">
    <property type="component" value="Unassembled WGS sequence"/>
</dbReference>
<protein>
    <submittedName>
        <fullName evidence="3">Transglutaminase domain-containing protein</fullName>
    </submittedName>
</protein>
<comment type="caution">
    <text evidence="3">The sequence shown here is derived from an EMBL/GenBank/DDBJ whole genome shotgun (WGS) entry which is preliminary data.</text>
</comment>